<dbReference type="SUPFAM" id="SSF50978">
    <property type="entry name" value="WD40 repeat-like"/>
    <property type="match status" value="1"/>
</dbReference>
<accession>A0A7J6MDJ3</accession>
<dbReference type="InterPro" id="IPR015943">
    <property type="entry name" value="WD40/YVTN_repeat-like_dom_sf"/>
</dbReference>
<dbReference type="Proteomes" id="UP000572268">
    <property type="component" value="Unassembled WGS sequence"/>
</dbReference>
<sequence>MDCPMEVDDILSALDKEALVDMHALIKQRYSESVGDEFRLPPLVPKPRKKRHGRQHLRYSAVTAKSSLALWSMAPVPSEDRRLLRLVQLVDLFLKTGCYHPQRLHSYVAGIVELFGALSDRDNQGRALGVSWIHLVDYLLGRAAFAANHGGNGRLALAQGPDLDAREEADDLAERPAWSKCPKFVDSATHPGEYITSLQYCASLDAVITTHRRCSAVSVWLARRDILGLVHELHLSAEVPVPTRNEAISVSFDPKSKVQCTLNMNSKLIRHFQVICVLYAGNYVGAWEKVPIKEEKKIRDKTRSSRTKFGFTFRAVGSHKLTLGQRKERILLSQIVCIKHEETPWLMCDTRGGFHLFALEIRAGSVAELSHAKSLEGIHSAPVTRLVGLASPTAGGALPAYLLSTSSDGTFCLLESSRLMVEARVTPWRDLDRRSGRSVVRSVAYSPQQSLLVVATSSTVLAAYTLEANSFRGFKQPLVGHAKPLSDVASCLDGTYVASIDEGSRVIVWDAASLSIVSEVPGGLGQLNVLGRLLTPLPNRLLLAGKRFYIIRPNSGAKKRSFFGGTGSSDGNSKVVWATLNEASGRLVTLDATDKIVRHRWSPGEPGRVLVGGRTESSPAIAQVHAWSSSLDGGCRDMLVVCRADGLIEIVDQFSGVVTRRYPSLAALALLHESVELKAVDHRVDCSGNDLSVAAPGPVKAVLAFTATKPTLAVSTSCADSNEGGPVWLFCTTPGYGGSGRPRCYRAFHPGSKRAGKHVTCTSLAHEPSSATLLCGCEDGKIYRYALQPFSCLEVMDVALDWGGITDITVVSSRAGSDAIHLAALHGDDRVDSSHRITLWRASRPITAARRRSSAGHLHTADRFVLMFSSGPLDADWQPSQRVQPGGLRTPVETRGSLASLVILSPGVSQGSEDRANRSINTGSKSITLDLDNGFLVVNTLNGSGSVVCVSSTDQQNHEAPSKGLSGAPNEGVPSRRESKRNFGKSTSQLSAASGNCEGRMSVLYTWSASEKGAQLPLQSVSPTGSGQAIVVCDRVGGIWLFDILSGDLLAHWSPSCPCGPSWLALRCVSDARESLLKQAADVLRQLRPPQEPKDSTTVWERRNERVYVTQYSGRVGEETKLPLLV</sequence>
<dbReference type="SMART" id="SM00320">
    <property type="entry name" value="WD40"/>
    <property type="match status" value="3"/>
</dbReference>
<feature type="compositionally biased region" description="Polar residues" evidence="1">
    <location>
        <begin position="984"/>
        <end position="993"/>
    </location>
</feature>
<dbReference type="InterPro" id="IPR011047">
    <property type="entry name" value="Quinoprotein_ADH-like_sf"/>
</dbReference>
<dbReference type="Gene3D" id="2.130.10.10">
    <property type="entry name" value="YVTN repeat-like/Quinoprotein amine dehydrogenase"/>
    <property type="match status" value="1"/>
</dbReference>
<evidence type="ECO:0000313" key="2">
    <source>
        <dbReference type="EMBL" id="KAF4669649.1"/>
    </source>
</evidence>
<protein>
    <submittedName>
        <fullName evidence="2">Uncharacterized protein</fullName>
    </submittedName>
</protein>
<organism evidence="2 3">
    <name type="scientific">Perkinsus olseni</name>
    <name type="common">Perkinsus atlanticus</name>
    <dbReference type="NCBI Taxonomy" id="32597"/>
    <lineage>
        <taxon>Eukaryota</taxon>
        <taxon>Sar</taxon>
        <taxon>Alveolata</taxon>
        <taxon>Perkinsozoa</taxon>
        <taxon>Perkinsea</taxon>
        <taxon>Perkinsida</taxon>
        <taxon>Perkinsidae</taxon>
        <taxon>Perkinsus</taxon>
    </lineage>
</organism>
<dbReference type="InterPro" id="IPR001680">
    <property type="entry name" value="WD40_rpt"/>
</dbReference>
<feature type="region of interest" description="Disordered" evidence="1">
    <location>
        <begin position="952"/>
        <end position="993"/>
    </location>
</feature>
<comment type="caution">
    <text evidence="2">The sequence shown here is derived from an EMBL/GenBank/DDBJ whole genome shotgun (WGS) entry which is preliminary data.</text>
</comment>
<dbReference type="EMBL" id="JABANN010000136">
    <property type="protein sequence ID" value="KAF4669649.1"/>
    <property type="molecule type" value="Genomic_DNA"/>
</dbReference>
<proteinExistence type="predicted"/>
<gene>
    <name evidence="2" type="ORF">FOL46_001291</name>
</gene>
<evidence type="ECO:0000256" key="1">
    <source>
        <dbReference type="SAM" id="MobiDB-lite"/>
    </source>
</evidence>
<evidence type="ECO:0000313" key="3">
    <source>
        <dbReference type="Proteomes" id="UP000572268"/>
    </source>
</evidence>
<dbReference type="SUPFAM" id="SSF50998">
    <property type="entry name" value="Quinoprotein alcohol dehydrogenase-like"/>
    <property type="match status" value="1"/>
</dbReference>
<name>A0A7J6MDJ3_PEROL</name>
<reference evidence="2 3" key="1">
    <citation type="submission" date="2020-04" db="EMBL/GenBank/DDBJ databases">
        <title>Perkinsus olseni comparative genomics.</title>
        <authorList>
            <person name="Bogema D.R."/>
        </authorList>
    </citation>
    <scope>NUCLEOTIDE SEQUENCE [LARGE SCALE GENOMIC DNA]</scope>
    <source>
        <strain evidence="2">ATCC PRA-31</strain>
    </source>
</reference>
<dbReference type="InterPro" id="IPR036322">
    <property type="entry name" value="WD40_repeat_dom_sf"/>
</dbReference>
<dbReference type="AlphaFoldDB" id="A0A7J6MDJ3"/>